<evidence type="ECO:0000313" key="1">
    <source>
        <dbReference type="EMBL" id="MDQ0367874.1"/>
    </source>
</evidence>
<sequence>MQTRGELTPASLAEALDHLRSVVAATSYPLVMPSAADATEAGAALVTQLDDYLIPRLARLDAPLLAVVGGSTGAGKSTLVNSLVAAKVSASGVLRPTTRAPLLAANPADLEWFRRGELLPGLTRADEPSTDPKSLQLVGVPTLAPGLALLDAPDIDSVVDANRALAGQLLAAADLWIFVTTAARYADAVPWGLLRTARQRGTVIAMVLDRVAPEAAEEVAAHLAEMLRDNGLGAAPLFIVPETRLAADGLLPPAALGDLSAWIGYLAADAETRADVVRRTLDGALAALAPTTASLADAAEEQNKAAETLTDRVTNAYRNANRAVAHGVEDGRLLRGEVLARWQEFVGTGELMRTLEAQIGRLRDRIVSTLTGRPAPGHALRSAIEGNLVTLIRGAADEAAEAAYTGWQAHPAGAALLSPPLGRAGPDLPERAERLIRDWQRHVLEMVRAEAGDKRALARGTAYAVNATGLLVMVVVFASTAFIPTGAEVAVAGGTTVAAQKVLEAIFGDQAIRSLAAKARADLLDRVAALLDEEAARFTALVVTVPDAAGRLRGAALDVEAARADAALVTR</sequence>
<dbReference type="InterPro" id="IPR005662">
    <property type="entry name" value="GTPase_Era-like"/>
</dbReference>
<keyword evidence="2" id="KW-1185">Reference proteome</keyword>
<keyword evidence="1" id="KW-0067">ATP-binding</keyword>
<gene>
    <name evidence="1" type="ORF">J2S42_004543</name>
</gene>
<dbReference type="GO" id="GO:0043024">
    <property type="term" value="F:ribosomal small subunit binding"/>
    <property type="evidence" value="ECO:0007669"/>
    <property type="project" value="TreeGrafter"/>
</dbReference>
<evidence type="ECO:0000313" key="2">
    <source>
        <dbReference type="Proteomes" id="UP001240236"/>
    </source>
</evidence>
<protein>
    <submittedName>
        <fullName evidence="1">Energy-coupling factor transporter ATP-binding protein EcfA2</fullName>
    </submittedName>
</protein>
<proteinExistence type="predicted"/>
<dbReference type="SUPFAM" id="SSF52540">
    <property type="entry name" value="P-loop containing nucleoside triphosphate hydrolases"/>
    <property type="match status" value="1"/>
</dbReference>
<keyword evidence="1" id="KW-0547">Nucleotide-binding</keyword>
<dbReference type="Gene3D" id="3.40.50.300">
    <property type="entry name" value="P-loop containing nucleotide triphosphate hydrolases"/>
    <property type="match status" value="1"/>
</dbReference>
<name>A0AAE3W376_9ACTN</name>
<organism evidence="1 2">
    <name type="scientific">Catenuloplanes indicus</name>
    <dbReference type="NCBI Taxonomy" id="137267"/>
    <lineage>
        <taxon>Bacteria</taxon>
        <taxon>Bacillati</taxon>
        <taxon>Actinomycetota</taxon>
        <taxon>Actinomycetes</taxon>
        <taxon>Micromonosporales</taxon>
        <taxon>Micromonosporaceae</taxon>
        <taxon>Catenuloplanes</taxon>
    </lineage>
</organism>
<dbReference type="AlphaFoldDB" id="A0AAE3W376"/>
<dbReference type="GO" id="GO:0005524">
    <property type="term" value="F:ATP binding"/>
    <property type="evidence" value="ECO:0007669"/>
    <property type="project" value="UniProtKB-KW"/>
</dbReference>
<dbReference type="InterPro" id="IPR027417">
    <property type="entry name" value="P-loop_NTPase"/>
</dbReference>
<dbReference type="PANTHER" id="PTHR42698">
    <property type="entry name" value="GTPASE ERA"/>
    <property type="match status" value="1"/>
</dbReference>
<dbReference type="GO" id="GO:0005829">
    <property type="term" value="C:cytosol"/>
    <property type="evidence" value="ECO:0007669"/>
    <property type="project" value="TreeGrafter"/>
</dbReference>
<accession>A0AAE3W376</accession>
<dbReference type="EMBL" id="JAUSUZ010000001">
    <property type="protein sequence ID" value="MDQ0367874.1"/>
    <property type="molecule type" value="Genomic_DNA"/>
</dbReference>
<reference evidence="1 2" key="1">
    <citation type="submission" date="2023-07" db="EMBL/GenBank/DDBJ databases">
        <title>Sequencing the genomes of 1000 actinobacteria strains.</title>
        <authorList>
            <person name="Klenk H.-P."/>
        </authorList>
    </citation>
    <scope>NUCLEOTIDE SEQUENCE [LARGE SCALE GENOMIC DNA]</scope>
    <source>
        <strain evidence="1 2">DSM 44709</strain>
    </source>
</reference>
<dbReference type="Proteomes" id="UP001240236">
    <property type="component" value="Unassembled WGS sequence"/>
</dbReference>
<dbReference type="PANTHER" id="PTHR42698:SF1">
    <property type="entry name" value="GTPASE ERA, MITOCHONDRIAL"/>
    <property type="match status" value="1"/>
</dbReference>
<dbReference type="GO" id="GO:0005525">
    <property type="term" value="F:GTP binding"/>
    <property type="evidence" value="ECO:0007669"/>
    <property type="project" value="InterPro"/>
</dbReference>
<dbReference type="GO" id="GO:0019843">
    <property type="term" value="F:rRNA binding"/>
    <property type="evidence" value="ECO:0007669"/>
    <property type="project" value="TreeGrafter"/>
</dbReference>
<dbReference type="GO" id="GO:0000028">
    <property type="term" value="P:ribosomal small subunit assembly"/>
    <property type="evidence" value="ECO:0007669"/>
    <property type="project" value="TreeGrafter"/>
</dbReference>
<comment type="caution">
    <text evidence="1">The sequence shown here is derived from an EMBL/GenBank/DDBJ whole genome shotgun (WGS) entry which is preliminary data.</text>
</comment>